<dbReference type="InParanoid" id="A2EMR5"/>
<proteinExistence type="predicted"/>
<name>A2EMR5_TRIV3</name>
<evidence type="ECO:0000313" key="3">
    <source>
        <dbReference type="Proteomes" id="UP000001542"/>
    </source>
</evidence>
<dbReference type="RefSeq" id="XP_001318284.1">
    <property type="nucleotide sequence ID" value="XM_001318249.1"/>
</dbReference>
<gene>
    <name evidence="2" type="ORF">TVAG_244930</name>
</gene>
<accession>A2EMR5</accession>
<organism evidence="2 3">
    <name type="scientific">Trichomonas vaginalis (strain ATCC PRA-98 / G3)</name>
    <dbReference type="NCBI Taxonomy" id="412133"/>
    <lineage>
        <taxon>Eukaryota</taxon>
        <taxon>Metamonada</taxon>
        <taxon>Parabasalia</taxon>
        <taxon>Trichomonadida</taxon>
        <taxon>Trichomonadidae</taxon>
        <taxon>Trichomonas</taxon>
    </lineage>
</organism>
<keyword evidence="1" id="KW-1133">Transmembrane helix</keyword>
<keyword evidence="3" id="KW-1185">Reference proteome</keyword>
<dbReference type="PANTHER" id="PTHR45661">
    <property type="entry name" value="SURFACE ANTIGEN"/>
    <property type="match status" value="1"/>
</dbReference>
<protein>
    <submittedName>
        <fullName evidence="2">Surface antigen BspA-like</fullName>
    </submittedName>
</protein>
<dbReference type="PANTHER" id="PTHR45661:SF3">
    <property type="entry name" value="IG-LIKE DOMAIN-CONTAINING PROTEIN"/>
    <property type="match status" value="1"/>
</dbReference>
<sequence>MISLLFLFISSKDSYKIDVVNNVAQLSASKGAVYTGEITIPSKVDHNSKSYVVGILRKSLFENSTITSITLPNSITEIKQNCFANCKKLKTVNLKALKLNSIRARTFCSCDSLVAVILPTTVKTIEDYSFYNCYNLEAIDTENIPIVSIGNYSFTNCRKLTEIVVNNKKFSYLGDYCFANTSLTSFNFQDNLTHLGIGAFSHTKLRNFEISDTLLTEIADHAFEYCQITELLLPPSINSIGESAFEGNSGIKNVDISYTCVYTIKSAAFKNCHSLSSFNPSILTQYIGDFVFEATNLSEFTVSESYRHFGSYCFKSCQNLIKANFYEMMFDNIPEGLFYNCTKFQVIQFARRYFEIKAHAFEFTAIEHIRFPNSIIGIGDYAFAHCHSMLTVDISNIDYSLTGTHIFYDCPKVNLVLFSEDDIVLPPYLLAGTSLEIFNPSRNILGIGEGCFMNCKKLKEVNLLRTVMTNISDYAFFGCNISKILLPPSISLIGYMALGNGTVNSVVYYGQNMPFFGYSTKFGSVTVNFGYQSDVFCGDKVRYEHLNQVGENGEKMPEDQSLVGFFLKFIALVMLIIFVTYMVNKHGLEYYLGFFEHNNRRLIIG</sequence>
<dbReference type="SUPFAM" id="SSF52058">
    <property type="entry name" value="L domain-like"/>
    <property type="match status" value="2"/>
</dbReference>
<reference evidence="2" key="2">
    <citation type="journal article" date="2007" name="Science">
        <title>Draft genome sequence of the sexually transmitted pathogen Trichomonas vaginalis.</title>
        <authorList>
            <person name="Carlton J.M."/>
            <person name="Hirt R.P."/>
            <person name="Silva J.C."/>
            <person name="Delcher A.L."/>
            <person name="Schatz M."/>
            <person name="Zhao Q."/>
            <person name="Wortman J.R."/>
            <person name="Bidwell S.L."/>
            <person name="Alsmark U.C.M."/>
            <person name="Besteiro S."/>
            <person name="Sicheritz-Ponten T."/>
            <person name="Noel C.J."/>
            <person name="Dacks J.B."/>
            <person name="Foster P.G."/>
            <person name="Simillion C."/>
            <person name="Van de Peer Y."/>
            <person name="Miranda-Saavedra D."/>
            <person name="Barton G.J."/>
            <person name="Westrop G.D."/>
            <person name="Mueller S."/>
            <person name="Dessi D."/>
            <person name="Fiori P.L."/>
            <person name="Ren Q."/>
            <person name="Paulsen I."/>
            <person name="Zhang H."/>
            <person name="Bastida-Corcuera F.D."/>
            <person name="Simoes-Barbosa A."/>
            <person name="Brown M.T."/>
            <person name="Hayes R.D."/>
            <person name="Mukherjee M."/>
            <person name="Okumura C.Y."/>
            <person name="Schneider R."/>
            <person name="Smith A.J."/>
            <person name="Vanacova S."/>
            <person name="Villalvazo M."/>
            <person name="Haas B.J."/>
            <person name="Pertea M."/>
            <person name="Feldblyum T.V."/>
            <person name="Utterback T.R."/>
            <person name="Shu C.L."/>
            <person name="Osoegawa K."/>
            <person name="de Jong P.J."/>
            <person name="Hrdy I."/>
            <person name="Horvathova L."/>
            <person name="Zubacova Z."/>
            <person name="Dolezal P."/>
            <person name="Malik S.B."/>
            <person name="Logsdon J.M. Jr."/>
            <person name="Henze K."/>
            <person name="Gupta A."/>
            <person name="Wang C.C."/>
            <person name="Dunne R.L."/>
            <person name="Upcroft J.A."/>
            <person name="Upcroft P."/>
            <person name="White O."/>
            <person name="Salzberg S.L."/>
            <person name="Tang P."/>
            <person name="Chiu C.-H."/>
            <person name="Lee Y.-S."/>
            <person name="Embley T.M."/>
            <person name="Coombs G.H."/>
            <person name="Mottram J.C."/>
            <person name="Tachezy J."/>
            <person name="Fraser-Liggett C.M."/>
            <person name="Johnson P.J."/>
        </authorList>
    </citation>
    <scope>NUCLEOTIDE SEQUENCE [LARGE SCALE GENOMIC DNA]</scope>
    <source>
        <strain evidence="2">G3</strain>
    </source>
</reference>
<dbReference type="AlphaFoldDB" id="A2EMR5"/>
<keyword evidence="1" id="KW-0812">Transmembrane</keyword>
<reference evidence="2" key="1">
    <citation type="submission" date="2006-10" db="EMBL/GenBank/DDBJ databases">
        <authorList>
            <person name="Amadeo P."/>
            <person name="Zhao Q."/>
            <person name="Wortman J."/>
            <person name="Fraser-Liggett C."/>
            <person name="Carlton J."/>
        </authorList>
    </citation>
    <scope>NUCLEOTIDE SEQUENCE</scope>
    <source>
        <strain evidence="2">G3</strain>
    </source>
</reference>
<dbReference type="Gene3D" id="3.80.10.10">
    <property type="entry name" value="Ribonuclease Inhibitor"/>
    <property type="match status" value="5"/>
</dbReference>
<feature type="transmembrane region" description="Helical" evidence="1">
    <location>
        <begin position="562"/>
        <end position="583"/>
    </location>
</feature>
<dbReference type="InterPro" id="IPR032675">
    <property type="entry name" value="LRR_dom_sf"/>
</dbReference>
<dbReference type="InterPro" id="IPR053139">
    <property type="entry name" value="Surface_bspA-like"/>
</dbReference>
<dbReference type="SMR" id="A2EMR5"/>
<evidence type="ECO:0000313" key="2">
    <source>
        <dbReference type="EMBL" id="EAY06061.1"/>
    </source>
</evidence>
<dbReference type="VEuPathDB" id="TrichDB:TVAGG3_0428340"/>
<dbReference type="EMBL" id="DS113433">
    <property type="protein sequence ID" value="EAY06061.1"/>
    <property type="molecule type" value="Genomic_DNA"/>
</dbReference>
<dbReference type="VEuPathDB" id="TrichDB:TVAG_244930"/>
<dbReference type="InterPro" id="IPR026906">
    <property type="entry name" value="LRR_5"/>
</dbReference>
<keyword evidence="1" id="KW-0472">Membrane</keyword>
<dbReference type="KEGG" id="tva:4763936"/>
<dbReference type="Pfam" id="PF13306">
    <property type="entry name" value="LRR_5"/>
    <property type="match status" value="3"/>
</dbReference>
<evidence type="ECO:0000256" key="1">
    <source>
        <dbReference type="SAM" id="Phobius"/>
    </source>
</evidence>
<dbReference type="Proteomes" id="UP000001542">
    <property type="component" value="Unassembled WGS sequence"/>
</dbReference>
<dbReference type="STRING" id="5722.A2EMR5"/>